<reference evidence="1 2" key="2">
    <citation type="journal article" date="2022" name="Mol. Ecol. Resour.">
        <title>The genomes of chicory, endive, great burdock and yacon provide insights into Asteraceae paleo-polyploidization history and plant inulin production.</title>
        <authorList>
            <person name="Fan W."/>
            <person name="Wang S."/>
            <person name="Wang H."/>
            <person name="Wang A."/>
            <person name="Jiang F."/>
            <person name="Liu H."/>
            <person name="Zhao H."/>
            <person name="Xu D."/>
            <person name="Zhang Y."/>
        </authorList>
    </citation>
    <scope>NUCLEOTIDE SEQUENCE [LARGE SCALE GENOMIC DNA]</scope>
    <source>
        <strain evidence="2">cv. Punajuju</strain>
        <tissue evidence="1">Leaves</tissue>
    </source>
</reference>
<keyword evidence="2" id="KW-1185">Reference proteome</keyword>
<dbReference type="Proteomes" id="UP001055811">
    <property type="component" value="Linkage Group LG02"/>
</dbReference>
<evidence type="ECO:0000313" key="2">
    <source>
        <dbReference type="Proteomes" id="UP001055811"/>
    </source>
</evidence>
<comment type="caution">
    <text evidence="1">The sequence shown here is derived from an EMBL/GenBank/DDBJ whole genome shotgun (WGS) entry which is preliminary data.</text>
</comment>
<proteinExistence type="predicted"/>
<sequence length="388" mass="42505">MFLALLSDIYAFTKEHVGISEKADAFAASAVVSAVGPLYKKLQDFVERIHMFSHEMVDKYAPYPVKNLHARLDSHAHRALNKTMSFVGGISIFGYVVGDVTYSIANPTGAAHEVIDKTSTLVTDNPIAQDVNSSADKVLREAQSARKKAALKSVYASITLLAISLMAECWYKVNTKERFSKLENVILPEIEKFCRWYNNTVEKMEEKGYSFFDYLPTLPILEMETAYNLVKAKNESIVAAAGGLEDAGELASDIPLTEAVESAADQMVEDNEAVVTKAALKSVYASLTLLICPAIAEYYDILHAYAPVNALGYSILPLTENLCEWYNKMLKQLDEKGHSFFGYLPTMPISEMKAAHKLVKTDNAGVEAVGSGASAVEGIVGLNTDDDL</sequence>
<accession>A0ACB9GAH1</accession>
<reference evidence="2" key="1">
    <citation type="journal article" date="2022" name="Mol. Ecol. Resour.">
        <title>The genomes of chicory, endive, great burdock and yacon provide insights into Asteraceae palaeo-polyploidization history and plant inulin production.</title>
        <authorList>
            <person name="Fan W."/>
            <person name="Wang S."/>
            <person name="Wang H."/>
            <person name="Wang A."/>
            <person name="Jiang F."/>
            <person name="Liu H."/>
            <person name="Zhao H."/>
            <person name="Xu D."/>
            <person name="Zhang Y."/>
        </authorList>
    </citation>
    <scope>NUCLEOTIDE SEQUENCE [LARGE SCALE GENOMIC DNA]</scope>
    <source>
        <strain evidence="2">cv. Punajuju</strain>
    </source>
</reference>
<organism evidence="1 2">
    <name type="scientific">Cichorium intybus</name>
    <name type="common">Chicory</name>
    <dbReference type="NCBI Taxonomy" id="13427"/>
    <lineage>
        <taxon>Eukaryota</taxon>
        <taxon>Viridiplantae</taxon>
        <taxon>Streptophyta</taxon>
        <taxon>Embryophyta</taxon>
        <taxon>Tracheophyta</taxon>
        <taxon>Spermatophyta</taxon>
        <taxon>Magnoliopsida</taxon>
        <taxon>eudicotyledons</taxon>
        <taxon>Gunneridae</taxon>
        <taxon>Pentapetalae</taxon>
        <taxon>asterids</taxon>
        <taxon>campanulids</taxon>
        <taxon>Asterales</taxon>
        <taxon>Asteraceae</taxon>
        <taxon>Cichorioideae</taxon>
        <taxon>Cichorieae</taxon>
        <taxon>Cichoriinae</taxon>
        <taxon>Cichorium</taxon>
    </lineage>
</organism>
<protein>
    <submittedName>
        <fullName evidence="1">Uncharacterized protein</fullName>
    </submittedName>
</protein>
<gene>
    <name evidence="1" type="ORF">L2E82_09955</name>
</gene>
<dbReference type="EMBL" id="CM042010">
    <property type="protein sequence ID" value="KAI3780076.1"/>
    <property type="molecule type" value="Genomic_DNA"/>
</dbReference>
<name>A0ACB9GAH1_CICIN</name>
<evidence type="ECO:0000313" key="1">
    <source>
        <dbReference type="EMBL" id="KAI3780076.1"/>
    </source>
</evidence>